<dbReference type="GO" id="GO:0000166">
    <property type="term" value="F:nucleotide binding"/>
    <property type="evidence" value="ECO:0007669"/>
    <property type="project" value="InterPro"/>
</dbReference>
<dbReference type="Pfam" id="PF22725">
    <property type="entry name" value="GFO_IDH_MocA_C3"/>
    <property type="match status" value="1"/>
</dbReference>
<keyword evidence="2" id="KW-0520">NAD</keyword>
<dbReference type="Gene3D" id="3.30.360.10">
    <property type="entry name" value="Dihydrodipicolinate Reductase, domain 2"/>
    <property type="match status" value="1"/>
</dbReference>
<keyword evidence="1" id="KW-0560">Oxidoreductase</keyword>
<dbReference type="InterPro" id="IPR050463">
    <property type="entry name" value="Gfo/Idh/MocA_oxidrdct_glycsds"/>
</dbReference>
<proteinExistence type="predicted"/>
<dbReference type="InterPro" id="IPR000683">
    <property type="entry name" value="Gfo/Idh/MocA-like_OxRdtase_N"/>
</dbReference>
<protein>
    <submittedName>
        <fullName evidence="5">Dehydrogenase</fullName>
    </submittedName>
</protein>
<reference evidence="5 6" key="1">
    <citation type="submission" date="2017-04" db="EMBL/GenBank/DDBJ databases">
        <authorList>
            <person name="Afonso C.L."/>
            <person name="Miller P.J."/>
            <person name="Scott M.A."/>
            <person name="Spackman E."/>
            <person name="Goraichik I."/>
            <person name="Dimitrov K.M."/>
            <person name="Suarez D.L."/>
            <person name="Swayne D.E."/>
        </authorList>
    </citation>
    <scope>NUCLEOTIDE SEQUENCE [LARGE SCALE GENOMIC DNA]</scope>
    <source>
        <strain evidence="6">XA(T)</strain>
    </source>
</reference>
<accession>A0A1X9LGJ3</accession>
<dbReference type="Proteomes" id="UP000192775">
    <property type="component" value="Chromosome"/>
</dbReference>
<dbReference type="PANTHER" id="PTHR43818">
    <property type="entry name" value="BCDNA.GH03377"/>
    <property type="match status" value="1"/>
</dbReference>
<evidence type="ECO:0000259" key="4">
    <source>
        <dbReference type="Pfam" id="PF22725"/>
    </source>
</evidence>
<dbReference type="SUPFAM" id="SSF55347">
    <property type="entry name" value="Glyceraldehyde-3-phosphate dehydrogenase-like, C-terminal domain"/>
    <property type="match status" value="1"/>
</dbReference>
<dbReference type="KEGG" id="cphy:B5808_02905"/>
<evidence type="ECO:0000313" key="6">
    <source>
        <dbReference type="Proteomes" id="UP000192775"/>
    </source>
</evidence>
<dbReference type="EMBL" id="CP020715">
    <property type="protein sequence ID" value="ARJ04294.1"/>
    <property type="molecule type" value="Genomic_DNA"/>
</dbReference>
<gene>
    <name evidence="5" type="ORF">B5808_02905</name>
</gene>
<dbReference type="GO" id="GO:0016491">
    <property type="term" value="F:oxidoreductase activity"/>
    <property type="evidence" value="ECO:0007669"/>
    <property type="project" value="UniProtKB-KW"/>
</dbReference>
<keyword evidence="6" id="KW-1185">Reference proteome</keyword>
<evidence type="ECO:0000256" key="1">
    <source>
        <dbReference type="ARBA" id="ARBA00023002"/>
    </source>
</evidence>
<evidence type="ECO:0000256" key="2">
    <source>
        <dbReference type="ARBA" id="ARBA00023027"/>
    </source>
</evidence>
<sequence>MSLRVALIGYGFMGAAHSVGWRQAPAVFDLPEDVERAVLVGRNAAAVAQAAQKWGWAESATDWREVIARDDIDIVDIVTPGDSHAEIAIAALDAGKHVLCEKPLANTVAEAEAMTAAADRAAQSGVRAMVGFTYRRVPAVTLLRDLVAAGKVGTVQQVRAAYRQDWLVDPEMPLAWRLQKEHAGSGALGDIGAHIIDMTQFVTGQRIASVSGTMDTIVKQRPLLGSGSGLSGTASDGYGDVTVDDVALFTGRLESGALASFEATRFATGRKNALTLEVSGDRGALAFDLEDLNTLQFYDRTAPDELQGFTRILVTEAEHPYVAAWWPAGHMLGYEHGFVHQAKDLVEAIASGQDAHPTFEEGLAVQRVLASVEASAVRDSAWVDALATVDAVEKTGQES</sequence>
<dbReference type="RefSeq" id="WP_085018270.1">
    <property type="nucleotide sequence ID" value="NZ_BMHD01000001.1"/>
</dbReference>
<dbReference type="InterPro" id="IPR055170">
    <property type="entry name" value="GFO_IDH_MocA-like_dom"/>
</dbReference>
<dbReference type="SUPFAM" id="SSF51735">
    <property type="entry name" value="NAD(P)-binding Rossmann-fold domains"/>
    <property type="match status" value="1"/>
</dbReference>
<dbReference type="Pfam" id="PF01408">
    <property type="entry name" value="GFO_IDH_MocA"/>
    <property type="match status" value="1"/>
</dbReference>
<dbReference type="Gene3D" id="3.40.50.720">
    <property type="entry name" value="NAD(P)-binding Rossmann-like Domain"/>
    <property type="match status" value="1"/>
</dbReference>
<name>A0A1X9LGJ3_9MICO</name>
<dbReference type="AlphaFoldDB" id="A0A1X9LGJ3"/>
<evidence type="ECO:0000313" key="5">
    <source>
        <dbReference type="EMBL" id="ARJ04294.1"/>
    </source>
</evidence>
<feature type="domain" description="Gfo/Idh/MocA-like oxidoreductase N-terminal" evidence="3">
    <location>
        <begin position="3"/>
        <end position="131"/>
    </location>
</feature>
<dbReference type="InterPro" id="IPR036291">
    <property type="entry name" value="NAD(P)-bd_dom_sf"/>
</dbReference>
<feature type="domain" description="GFO/IDH/MocA-like oxidoreductase" evidence="4">
    <location>
        <begin position="142"/>
        <end position="285"/>
    </location>
</feature>
<evidence type="ECO:0000259" key="3">
    <source>
        <dbReference type="Pfam" id="PF01408"/>
    </source>
</evidence>
<organism evidence="5 6">
    <name type="scientific">Cnuibacter physcomitrellae</name>
    <dbReference type="NCBI Taxonomy" id="1619308"/>
    <lineage>
        <taxon>Bacteria</taxon>
        <taxon>Bacillati</taxon>
        <taxon>Actinomycetota</taxon>
        <taxon>Actinomycetes</taxon>
        <taxon>Micrococcales</taxon>
        <taxon>Microbacteriaceae</taxon>
        <taxon>Cnuibacter</taxon>
    </lineage>
</organism>
<dbReference type="STRING" id="1619308.B5808_02905"/>
<dbReference type="PANTHER" id="PTHR43818:SF11">
    <property type="entry name" value="BCDNA.GH03377"/>
    <property type="match status" value="1"/>
</dbReference>